<evidence type="ECO:0000313" key="3">
    <source>
        <dbReference type="Proteomes" id="UP001232148"/>
    </source>
</evidence>
<evidence type="ECO:0000256" key="1">
    <source>
        <dbReference type="SAM" id="MobiDB-lite"/>
    </source>
</evidence>
<reference evidence="2" key="1">
    <citation type="submission" date="2021-06" db="EMBL/GenBank/DDBJ databases">
        <title>Comparative genomics, transcriptomics and evolutionary studies reveal genomic signatures of adaptation to plant cell wall in hemibiotrophic fungi.</title>
        <authorList>
            <consortium name="DOE Joint Genome Institute"/>
            <person name="Baroncelli R."/>
            <person name="Diaz J.F."/>
            <person name="Benocci T."/>
            <person name="Peng M."/>
            <person name="Battaglia E."/>
            <person name="Haridas S."/>
            <person name="Andreopoulos W."/>
            <person name="Labutti K."/>
            <person name="Pangilinan J."/>
            <person name="Floch G.L."/>
            <person name="Makela M.R."/>
            <person name="Henrissat B."/>
            <person name="Grigoriev I.V."/>
            <person name="Crouch J.A."/>
            <person name="De Vries R.P."/>
            <person name="Sukno S.A."/>
            <person name="Thon M.R."/>
        </authorList>
    </citation>
    <scope>NUCLEOTIDE SEQUENCE</scope>
    <source>
        <strain evidence="2">MAFF235873</strain>
    </source>
</reference>
<feature type="compositionally biased region" description="Polar residues" evidence="1">
    <location>
        <begin position="110"/>
        <end position="124"/>
    </location>
</feature>
<comment type="caution">
    <text evidence="2">The sequence shown here is derived from an EMBL/GenBank/DDBJ whole genome shotgun (WGS) entry which is preliminary data.</text>
</comment>
<sequence>MDRAAQMEAARILAQEFKSGGGSRRAGGTRGSSRGGMRDGGGVYGVGAGRSSNTPRSEFARSPMTRPMPTNSRSALSSTDLNKPAKSAPAATKDAILPVPVASKLANWLNNSSQPQPLSANPVRNVNPPPGSNISASEVVTAVQPVVASQAQPGLKEPMRVTAQTQGPTSSVINKTHRNEQETSDGPFDKKAASTSTSNGLGKSMWASEKPSIVRSQNESRVQDPAVGTAMSGRASDTSQAQQPKGSTTSAYEGQVSRLLETDQLKDKSQKAANPGSSLELRQQPKYGTLLWILQHVEAGLDLPDPQQIKAHGYQLNGNGPHIQSVTASQSGNVEGAMQHDQNQKTENDESGDVLTDKISCNCPKRSHPVTGLAASKYNTDIDGDVDISDMSTAARNKFAINVILQDHSQPDCPVVLKTKMKYPLYFGANPATVDDGDDGLSVSIWGGQEERHQATPPAQQPKQRSDGGRGLMSSIWAA</sequence>
<dbReference type="Proteomes" id="UP001232148">
    <property type="component" value="Unassembled WGS sequence"/>
</dbReference>
<accession>A0AAD9HC03</accession>
<feature type="region of interest" description="Disordered" evidence="1">
    <location>
        <begin position="110"/>
        <end position="135"/>
    </location>
</feature>
<dbReference type="EMBL" id="MU842934">
    <property type="protein sequence ID" value="KAK2025581.1"/>
    <property type="molecule type" value="Genomic_DNA"/>
</dbReference>
<gene>
    <name evidence="2" type="ORF">LX32DRAFT_596406</name>
</gene>
<feature type="region of interest" description="Disordered" evidence="1">
    <location>
        <begin position="1"/>
        <end position="89"/>
    </location>
</feature>
<evidence type="ECO:0000313" key="2">
    <source>
        <dbReference type="EMBL" id="KAK2025581.1"/>
    </source>
</evidence>
<feature type="compositionally biased region" description="Polar residues" evidence="1">
    <location>
        <begin position="68"/>
        <end position="81"/>
    </location>
</feature>
<feature type="compositionally biased region" description="Polar residues" evidence="1">
    <location>
        <begin position="162"/>
        <end position="174"/>
    </location>
</feature>
<feature type="compositionally biased region" description="Gly residues" evidence="1">
    <location>
        <begin position="19"/>
        <end position="48"/>
    </location>
</feature>
<feature type="compositionally biased region" description="Polar residues" evidence="1">
    <location>
        <begin position="235"/>
        <end position="252"/>
    </location>
</feature>
<dbReference type="AlphaFoldDB" id="A0AAD9HC03"/>
<feature type="region of interest" description="Disordered" evidence="1">
    <location>
        <begin position="450"/>
        <end position="472"/>
    </location>
</feature>
<protein>
    <submittedName>
        <fullName evidence="2">Uncharacterized protein</fullName>
    </submittedName>
</protein>
<keyword evidence="3" id="KW-1185">Reference proteome</keyword>
<feature type="compositionally biased region" description="Basic and acidic residues" evidence="1">
    <location>
        <begin position="177"/>
        <end position="192"/>
    </location>
</feature>
<proteinExistence type="predicted"/>
<name>A0AAD9HC03_9PEZI</name>
<organism evidence="2 3">
    <name type="scientific">Colletotrichum zoysiae</name>
    <dbReference type="NCBI Taxonomy" id="1216348"/>
    <lineage>
        <taxon>Eukaryota</taxon>
        <taxon>Fungi</taxon>
        <taxon>Dikarya</taxon>
        <taxon>Ascomycota</taxon>
        <taxon>Pezizomycotina</taxon>
        <taxon>Sordariomycetes</taxon>
        <taxon>Hypocreomycetidae</taxon>
        <taxon>Glomerellales</taxon>
        <taxon>Glomerellaceae</taxon>
        <taxon>Colletotrichum</taxon>
        <taxon>Colletotrichum graminicola species complex</taxon>
    </lineage>
</organism>
<feature type="region of interest" description="Disordered" evidence="1">
    <location>
        <begin position="334"/>
        <end position="353"/>
    </location>
</feature>
<feature type="region of interest" description="Disordered" evidence="1">
    <location>
        <begin position="151"/>
        <end position="255"/>
    </location>
</feature>